<accession>A0A0C5V009</accession>
<sequence>MNQEDPSRAGKAIIEAVESQIKNNDPPKVKQTLKRLRSLGISREESLKYIACALSIEIFGAVKNAEEFNPKRYNENLDKLPEMPWEDE</sequence>
<dbReference type="KEGG" id="gsn:YC6258_00855"/>
<dbReference type="STRING" id="1445510.YC6258_00855"/>
<organism evidence="1 2">
    <name type="scientific">Gynuella sunshinyii YC6258</name>
    <dbReference type="NCBI Taxonomy" id="1445510"/>
    <lineage>
        <taxon>Bacteria</taxon>
        <taxon>Pseudomonadati</taxon>
        <taxon>Pseudomonadota</taxon>
        <taxon>Gammaproteobacteria</taxon>
        <taxon>Oceanospirillales</taxon>
        <taxon>Saccharospirillaceae</taxon>
        <taxon>Gynuella</taxon>
    </lineage>
</organism>
<reference evidence="1 2" key="1">
    <citation type="submission" date="2014-01" db="EMBL/GenBank/DDBJ databases">
        <title>Full genme sequencing of cellulolytic bacterium Gynuella sunshinyii YC6258T gen. nov., sp. nov.</title>
        <authorList>
            <person name="Khan H."/>
            <person name="Chung E.J."/>
            <person name="Chung Y.R."/>
        </authorList>
    </citation>
    <scope>NUCLEOTIDE SEQUENCE [LARGE SCALE GENOMIC DNA]</scope>
    <source>
        <strain evidence="1 2">YC6258</strain>
    </source>
</reference>
<gene>
    <name evidence="1" type="ORF">YC6258_00855</name>
</gene>
<dbReference type="Proteomes" id="UP000032266">
    <property type="component" value="Chromosome"/>
</dbReference>
<dbReference type="RefSeq" id="WP_044615855.1">
    <property type="nucleotide sequence ID" value="NZ_CP007142.1"/>
</dbReference>
<dbReference type="OrthoDB" id="8563970at2"/>
<name>A0A0C5V009_9GAMM</name>
<proteinExistence type="predicted"/>
<dbReference type="HOGENOM" id="CLU_174030_1_0_6"/>
<protein>
    <submittedName>
        <fullName evidence="1">Uncharacterized protein</fullName>
    </submittedName>
</protein>
<evidence type="ECO:0000313" key="1">
    <source>
        <dbReference type="EMBL" id="AJQ92905.1"/>
    </source>
</evidence>
<dbReference type="EMBL" id="CP007142">
    <property type="protein sequence ID" value="AJQ92905.1"/>
    <property type="molecule type" value="Genomic_DNA"/>
</dbReference>
<keyword evidence="2" id="KW-1185">Reference proteome</keyword>
<dbReference type="AlphaFoldDB" id="A0A0C5V009"/>
<evidence type="ECO:0000313" key="2">
    <source>
        <dbReference type="Proteomes" id="UP000032266"/>
    </source>
</evidence>